<keyword evidence="1" id="KW-0472">Membrane</keyword>
<dbReference type="RefSeq" id="WP_191125500.1">
    <property type="nucleotide sequence ID" value="NZ_JACXWY010000018.1"/>
</dbReference>
<sequence length="52" mass="5634">MTDRTPLPVNASPETLTTKVVSAAYLALVGIVTTAWIAFLVWIAWRLFAASV</sequence>
<gene>
    <name evidence="2" type="ORF">IED13_22210</name>
</gene>
<keyword evidence="1" id="KW-1133">Transmembrane helix</keyword>
<feature type="transmembrane region" description="Helical" evidence="1">
    <location>
        <begin position="20"/>
        <end position="45"/>
    </location>
</feature>
<keyword evidence="3" id="KW-1185">Reference proteome</keyword>
<reference evidence="2" key="1">
    <citation type="submission" date="2020-09" db="EMBL/GenBank/DDBJ databases">
        <title>Bosea spartocytisi sp. nov. a root nodule endophyte of Spartocytisus supranubius in the high mountain ecosystem fo the Teide National Park (Canary Islands, Spain).</title>
        <authorList>
            <person name="Pulido-Suarez L."/>
            <person name="Peix A."/>
            <person name="Igual J.M."/>
            <person name="Socas-Perez N."/>
            <person name="Velazquez E."/>
            <person name="Flores-Felix J.D."/>
            <person name="Leon-Barrios M."/>
        </authorList>
    </citation>
    <scope>NUCLEOTIDE SEQUENCE</scope>
    <source>
        <strain evidence="2">SSUT16</strain>
    </source>
</reference>
<name>A0A927EE76_9HYPH</name>
<dbReference type="AlphaFoldDB" id="A0A927EE76"/>
<evidence type="ECO:0000313" key="3">
    <source>
        <dbReference type="Proteomes" id="UP000619295"/>
    </source>
</evidence>
<comment type="caution">
    <text evidence="2">The sequence shown here is derived from an EMBL/GenBank/DDBJ whole genome shotgun (WGS) entry which is preliminary data.</text>
</comment>
<proteinExistence type="predicted"/>
<evidence type="ECO:0000313" key="2">
    <source>
        <dbReference type="EMBL" id="MBD3848420.1"/>
    </source>
</evidence>
<dbReference type="EMBL" id="JACXWY010000018">
    <property type="protein sequence ID" value="MBD3848420.1"/>
    <property type="molecule type" value="Genomic_DNA"/>
</dbReference>
<dbReference type="Proteomes" id="UP000619295">
    <property type="component" value="Unassembled WGS sequence"/>
</dbReference>
<evidence type="ECO:0000256" key="1">
    <source>
        <dbReference type="SAM" id="Phobius"/>
    </source>
</evidence>
<keyword evidence="1" id="KW-0812">Transmembrane</keyword>
<organism evidence="2 3">
    <name type="scientific">Bosea spartocytisi</name>
    <dbReference type="NCBI Taxonomy" id="2773451"/>
    <lineage>
        <taxon>Bacteria</taxon>
        <taxon>Pseudomonadati</taxon>
        <taxon>Pseudomonadota</taxon>
        <taxon>Alphaproteobacteria</taxon>
        <taxon>Hyphomicrobiales</taxon>
        <taxon>Boseaceae</taxon>
        <taxon>Bosea</taxon>
    </lineage>
</organism>
<accession>A0A927EE76</accession>
<protein>
    <submittedName>
        <fullName evidence="2">Uncharacterized protein</fullName>
    </submittedName>
</protein>